<comment type="caution">
    <text evidence="1">The sequence shown here is derived from an EMBL/GenBank/DDBJ whole genome shotgun (WGS) entry which is preliminary data.</text>
</comment>
<evidence type="ECO:0000313" key="2">
    <source>
        <dbReference type="Proteomes" id="UP000037904"/>
    </source>
</evidence>
<sequence length="323" mass="36040">MRFRKSLNPNRESKREPGRDVLYDDLYRSLTRTSGLPFSGDFITNTTRPDQSFGTPIHFTSTTQIDLLAELENRPGDSQLITHNTFVPGSFTVTPESVALQLNSQNSNSTFATEATDIGVPGVDDEDLAMESKPAVYHTDPNIPPTFDDLLCGSSIDLWNAFGPQDMSPAKLNRHMEDVAREIQRWAAPPSSLDINSDQEGYSARLTFANGYTSRDLVQYNDDLKYNFISQGYLNKLRTDSGKPPCFFPGPPTYQEVLTPDGILTPIRYLIFADLQWESPAIPFPSGPLWFVPYSGNGGVHDTKLILGQGWYDSTKEQAPNRT</sequence>
<reference evidence="1 2" key="1">
    <citation type="submission" date="2015-04" db="EMBL/GenBank/DDBJ databases">
        <title>The draft genome sequence of Fusarium langsethiae, a T-2/HT-2 mycotoxin producer.</title>
        <authorList>
            <person name="Lysoe E."/>
            <person name="Divon H.H."/>
            <person name="Terzi V."/>
            <person name="Orru L."/>
            <person name="Lamontanara A."/>
            <person name="Kolseth A.-K."/>
            <person name="Frandsen R.J."/>
            <person name="Nielsen K."/>
            <person name="Thrane U."/>
        </authorList>
    </citation>
    <scope>NUCLEOTIDE SEQUENCE [LARGE SCALE GENOMIC DNA]</scope>
    <source>
        <strain evidence="1 2">Fl201059</strain>
    </source>
</reference>
<keyword evidence="2" id="KW-1185">Reference proteome</keyword>
<accession>A0A0N0V8N9</accession>
<organism evidence="1 2">
    <name type="scientific">Fusarium langsethiae</name>
    <dbReference type="NCBI Taxonomy" id="179993"/>
    <lineage>
        <taxon>Eukaryota</taxon>
        <taxon>Fungi</taxon>
        <taxon>Dikarya</taxon>
        <taxon>Ascomycota</taxon>
        <taxon>Pezizomycotina</taxon>
        <taxon>Sordariomycetes</taxon>
        <taxon>Hypocreomycetidae</taxon>
        <taxon>Hypocreales</taxon>
        <taxon>Nectriaceae</taxon>
        <taxon>Fusarium</taxon>
    </lineage>
</organism>
<dbReference type="OrthoDB" id="5096893at2759"/>
<evidence type="ECO:0000313" key="1">
    <source>
        <dbReference type="EMBL" id="KPA46254.1"/>
    </source>
</evidence>
<dbReference type="AlphaFoldDB" id="A0A0N0V8N9"/>
<dbReference type="Proteomes" id="UP000037904">
    <property type="component" value="Unassembled WGS sequence"/>
</dbReference>
<name>A0A0N0V8N9_FUSLA</name>
<gene>
    <name evidence="1" type="ORF">FLAG1_00872</name>
</gene>
<protein>
    <submittedName>
        <fullName evidence="1">Uncharacterized protein</fullName>
    </submittedName>
</protein>
<proteinExistence type="predicted"/>
<dbReference type="EMBL" id="JXCE01000006">
    <property type="protein sequence ID" value="KPA46254.1"/>
    <property type="molecule type" value="Genomic_DNA"/>
</dbReference>